<evidence type="ECO:0000313" key="3">
    <source>
        <dbReference type="Proteomes" id="UP000001861"/>
    </source>
</evidence>
<evidence type="ECO:0000256" key="1">
    <source>
        <dbReference type="SAM" id="MobiDB-lite"/>
    </source>
</evidence>
<feature type="compositionally biased region" description="Low complexity" evidence="1">
    <location>
        <begin position="557"/>
        <end position="575"/>
    </location>
</feature>
<keyword evidence="3" id="KW-1185">Reference proteome</keyword>
<dbReference type="VEuPathDB" id="FungiDB:CC1G_10775"/>
<dbReference type="KEGG" id="cci:CC1G_10775"/>
<evidence type="ECO:0000313" key="2">
    <source>
        <dbReference type="EMBL" id="EAU86884.2"/>
    </source>
</evidence>
<feature type="compositionally biased region" description="Low complexity" evidence="1">
    <location>
        <begin position="283"/>
        <end position="295"/>
    </location>
</feature>
<dbReference type="GeneID" id="6011428"/>
<sequence>MGDHPNETPRKFAHEAVGGTGGGGGWAVIPKTAFALATRAYHFHPYHHVLDYPSLCSSSEAVNGKPPSSQYLAPPRPRTRICKEVVRIEGEKDNAGGDFVGSLGRFFRPTSSEISLLIWFNEAANARCLLERVNGTTHLIIHVGHHPYNLSYLLGNSTSISATSVTHYAKTKVLDGYNGKPTGEVLPGIGTDHLQNHGHTLHQHPHHGHDSVDKGGYTDGLIYEFGQGGFVPSSGRLQEVGGVLYYSPNCDRTLTFKRDPFSEAHINPFQPEKHRPLQPPRKPSTTEPVESTTSPKFVQKYPRFEEISSPRLWTPAFGWLAFAPLKYSDPGYPFNRLKRIPLPSIVGSPDNFTYQVPDNFAQSWAKLESELYGAVTKLKCAFSPPMVLPFLPWAHGYLITFKNPRSYDRAVASSRDWFAVWWGALSYLIAYGESRRDAFTLKSFVPQWHLELRSEVDSAWVDGIWFSSICDFSYNSNRIGCIIDIVNPAPNQPSLQWFLEHGVPVWYRWGPSERASADQRFAPPPGTLTWRPERPLPTPSSSSSSLTRRPEGPRPTPSSSSSSLSTDASSSSTSRYQQQESARSRFQVAWAAHCAQHERAHARILEKETAADRQAREARAANPPVSKVRVYEWSPSEKDPDTYERVPAGVKYSRDTLALYSSKQKIFDAFCREWDCCDLLGDGEEEIDTDEWTPEDLALPLPNSLRNKIAEAYDLCLENDDEEEGILTSTVSETQGEVPPPSAYHPLHLPSHPPEDPTTIVDDEQGVFVTSTNWLVTSLTEEVNHVFGLHYGFVAPLPSVPVEPQANEKDRKAFFRLLGLTDIEDKPEEYFSTAHYHSAVRFMTALSLRKAPHGASWDLKDDVIDPLKHSSRLPHLRIAPIPHFENIDMVDRGLTDCVPRYYYFDFPSSKKNWKLAVLNAMDALFVCRLCDKFTEDEIVFTLVQKGVSFRLFMPRRHLRPSLYQTPSYSPLPVRPLKHKFTKADYDSYINTRTLVLSQPHMKAALRRGGIIWRLAIATLGMGDAQREAVGCGSLITTNLQGYDGEYVDDGLTARELDLICGAYKCIDERTGQVAMKSWWPLARAYERADCGENYGRWCCRREEWYLRRLDNIERGVDKFNQPLAFQEWKSAQRGLGAIRSFHQSLESSSHEFIERNILSRSVT</sequence>
<dbReference type="HOGENOM" id="CLU_008417_1_0_1"/>
<name>A8NMF0_COPC7</name>
<dbReference type="RefSeq" id="XP_001834901.2">
    <property type="nucleotide sequence ID" value="XM_001834849.2"/>
</dbReference>
<dbReference type="Gene3D" id="3.30.360.10">
    <property type="entry name" value="Dihydrodipicolinate Reductase, domain 2"/>
    <property type="match status" value="1"/>
</dbReference>
<reference evidence="2 3" key="1">
    <citation type="journal article" date="2010" name="Proc. Natl. Acad. Sci. U.S.A.">
        <title>Insights into evolution of multicellular fungi from the assembled chromosomes of the mushroom Coprinopsis cinerea (Coprinus cinereus).</title>
        <authorList>
            <person name="Stajich J.E."/>
            <person name="Wilke S.K."/>
            <person name="Ahren D."/>
            <person name="Au C.H."/>
            <person name="Birren B.W."/>
            <person name="Borodovsky M."/>
            <person name="Burns C."/>
            <person name="Canback B."/>
            <person name="Casselton L.A."/>
            <person name="Cheng C.K."/>
            <person name="Deng J."/>
            <person name="Dietrich F.S."/>
            <person name="Fargo D.C."/>
            <person name="Farman M.L."/>
            <person name="Gathman A.C."/>
            <person name="Goldberg J."/>
            <person name="Guigo R."/>
            <person name="Hoegger P.J."/>
            <person name="Hooker J.B."/>
            <person name="Huggins A."/>
            <person name="James T.Y."/>
            <person name="Kamada T."/>
            <person name="Kilaru S."/>
            <person name="Kodira C."/>
            <person name="Kues U."/>
            <person name="Kupfer D."/>
            <person name="Kwan H.S."/>
            <person name="Lomsadze A."/>
            <person name="Li W."/>
            <person name="Lilly W.W."/>
            <person name="Ma L.J."/>
            <person name="Mackey A.J."/>
            <person name="Manning G."/>
            <person name="Martin F."/>
            <person name="Muraguchi H."/>
            <person name="Natvig D.O."/>
            <person name="Palmerini H."/>
            <person name="Ramesh M.A."/>
            <person name="Rehmeyer C.J."/>
            <person name="Roe B.A."/>
            <person name="Shenoy N."/>
            <person name="Stanke M."/>
            <person name="Ter-Hovhannisyan V."/>
            <person name="Tunlid A."/>
            <person name="Velagapudi R."/>
            <person name="Vision T.J."/>
            <person name="Zeng Q."/>
            <person name="Zolan M.E."/>
            <person name="Pukkila P.J."/>
        </authorList>
    </citation>
    <scope>NUCLEOTIDE SEQUENCE [LARGE SCALE GENOMIC DNA]</scope>
    <source>
        <strain evidence="3">Okayama-7 / 130 / ATCC MYA-4618 / FGSC 9003</strain>
    </source>
</reference>
<feature type="region of interest" description="Disordered" evidence="1">
    <location>
        <begin position="264"/>
        <end position="295"/>
    </location>
</feature>
<dbReference type="OrthoDB" id="3270336at2759"/>
<protein>
    <submittedName>
        <fullName evidence="2">Uncharacterized protein</fullName>
    </submittedName>
</protein>
<dbReference type="AlphaFoldDB" id="A8NMF0"/>
<organism evidence="2 3">
    <name type="scientific">Coprinopsis cinerea (strain Okayama-7 / 130 / ATCC MYA-4618 / FGSC 9003)</name>
    <name type="common">Inky cap fungus</name>
    <name type="synonym">Hormographiella aspergillata</name>
    <dbReference type="NCBI Taxonomy" id="240176"/>
    <lineage>
        <taxon>Eukaryota</taxon>
        <taxon>Fungi</taxon>
        <taxon>Dikarya</taxon>
        <taxon>Basidiomycota</taxon>
        <taxon>Agaricomycotina</taxon>
        <taxon>Agaricomycetes</taxon>
        <taxon>Agaricomycetidae</taxon>
        <taxon>Agaricales</taxon>
        <taxon>Agaricineae</taxon>
        <taxon>Psathyrellaceae</taxon>
        <taxon>Coprinopsis</taxon>
    </lineage>
</organism>
<dbReference type="OMA" id="CHKMAME"/>
<comment type="caution">
    <text evidence="2">The sequence shown here is derived from an EMBL/GenBank/DDBJ whole genome shotgun (WGS) entry which is preliminary data.</text>
</comment>
<proteinExistence type="predicted"/>
<dbReference type="EMBL" id="AACS02000012">
    <property type="protein sequence ID" value="EAU86884.2"/>
    <property type="molecule type" value="Genomic_DNA"/>
</dbReference>
<accession>A8NMF0</accession>
<dbReference type="eggNOG" id="ENOG502T0HE">
    <property type="taxonomic scope" value="Eukaryota"/>
</dbReference>
<feature type="region of interest" description="Disordered" evidence="1">
    <location>
        <begin position="517"/>
        <end position="579"/>
    </location>
</feature>
<dbReference type="InParanoid" id="A8NMF0"/>
<gene>
    <name evidence="2" type="ORF">CC1G_10775</name>
</gene>
<dbReference type="Proteomes" id="UP000001861">
    <property type="component" value="Unassembled WGS sequence"/>
</dbReference>